<dbReference type="InterPro" id="IPR013563">
    <property type="entry name" value="Oligopep_ABC_C"/>
</dbReference>
<evidence type="ECO:0000259" key="5">
    <source>
        <dbReference type="PROSITE" id="PS50893"/>
    </source>
</evidence>
<dbReference type="PROSITE" id="PS00211">
    <property type="entry name" value="ABC_TRANSPORTER_1"/>
    <property type="match status" value="1"/>
</dbReference>
<dbReference type="Gene3D" id="3.40.50.300">
    <property type="entry name" value="P-loop containing nucleotide triphosphate hydrolases"/>
    <property type="match status" value="1"/>
</dbReference>
<evidence type="ECO:0000256" key="1">
    <source>
        <dbReference type="ARBA" id="ARBA00005417"/>
    </source>
</evidence>
<dbReference type="PANTHER" id="PTHR43776:SF7">
    <property type="entry name" value="D,D-DIPEPTIDE TRANSPORT ATP-BINDING PROTEIN DDPF-RELATED"/>
    <property type="match status" value="1"/>
</dbReference>
<dbReference type="FunFam" id="3.40.50.300:FF:000016">
    <property type="entry name" value="Oligopeptide ABC transporter ATP-binding component"/>
    <property type="match status" value="1"/>
</dbReference>
<reference evidence="6 7" key="1">
    <citation type="journal article" date="2019" name="Int. J. Syst. Evol. Microbiol.">
        <title>The Global Catalogue of Microorganisms (GCM) 10K type strain sequencing project: providing services to taxonomists for standard genome sequencing and annotation.</title>
        <authorList>
            <consortium name="The Broad Institute Genomics Platform"/>
            <consortium name="The Broad Institute Genome Sequencing Center for Infectious Disease"/>
            <person name="Wu L."/>
            <person name="Ma J."/>
        </authorList>
    </citation>
    <scope>NUCLEOTIDE SEQUENCE [LARGE SCALE GENOMIC DNA]</scope>
    <source>
        <strain evidence="6 7">CGMCC 1.12563</strain>
    </source>
</reference>
<organism evidence="6 7">
    <name type="scientific">Halomarina rubra</name>
    <dbReference type="NCBI Taxonomy" id="2071873"/>
    <lineage>
        <taxon>Archaea</taxon>
        <taxon>Methanobacteriati</taxon>
        <taxon>Methanobacteriota</taxon>
        <taxon>Stenosarchaea group</taxon>
        <taxon>Halobacteria</taxon>
        <taxon>Halobacteriales</taxon>
        <taxon>Natronomonadaceae</taxon>
        <taxon>Halomarina</taxon>
    </lineage>
</organism>
<dbReference type="GO" id="GO:0005524">
    <property type="term" value="F:ATP binding"/>
    <property type="evidence" value="ECO:0007669"/>
    <property type="project" value="UniProtKB-KW"/>
</dbReference>
<name>A0ABD6AVT1_9EURY</name>
<dbReference type="GO" id="GO:0055085">
    <property type="term" value="P:transmembrane transport"/>
    <property type="evidence" value="ECO:0007669"/>
    <property type="project" value="UniProtKB-ARBA"/>
</dbReference>
<dbReference type="InterPro" id="IPR050319">
    <property type="entry name" value="ABC_transp_ATP-bind"/>
</dbReference>
<dbReference type="SUPFAM" id="SSF52540">
    <property type="entry name" value="P-loop containing nucleoside triphosphate hydrolases"/>
    <property type="match status" value="1"/>
</dbReference>
<evidence type="ECO:0000313" key="6">
    <source>
        <dbReference type="EMBL" id="MFD1513896.1"/>
    </source>
</evidence>
<keyword evidence="2" id="KW-0813">Transport</keyword>
<comment type="caution">
    <text evidence="6">The sequence shown here is derived from an EMBL/GenBank/DDBJ whole genome shotgun (WGS) entry which is preliminary data.</text>
</comment>
<protein>
    <submittedName>
        <fullName evidence="6">ABC transporter ATP-binding protein</fullName>
    </submittedName>
</protein>
<dbReference type="PANTHER" id="PTHR43776">
    <property type="entry name" value="TRANSPORT ATP-BINDING PROTEIN"/>
    <property type="match status" value="1"/>
</dbReference>
<dbReference type="InterPro" id="IPR027417">
    <property type="entry name" value="P-loop_NTPase"/>
</dbReference>
<dbReference type="NCBIfam" id="TIGR01727">
    <property type="entry name" value="oligo_HPY"/>
    <property type="match status" value="1"/>
</dbReference>
<accession>A0ABD6AVT1</accession>
<comment type="similarity">
    <text evidence="1">Belongs to the ABC transporter superfamily.</text>
</comment>
<dbReference type="Proteomes" id="UP001597187">
    <property type="component" value="Unassembled WGS sequence"/>
</dbReference>
<dbReference type="AlphaFoldDB" id="A0ABD6AVT1"/>
<evidence type="ECO:0000256" key="2">
    <source>
        <dbReference type="ARBA" id="ARBA00022448"/>
    </source>
</evidence>
<dbReference type="InterPro" id="IPR003593">
    <property type="entry name" value="AAA+_ATPase"/>
</dbReference>
<dbReference type="CDD" id="cd03257">
    <property type="entry name" value="ABC_NikE_OppD_transporters"/>
    <property type="match status" value="1"/>
</dbReference>
<dbReference type="Pfam" id="PF00005">
    <property type="entry name" value="ABC_tran"/>
    <property type="match status" value="1"/>
</dbReference>
<dbReference type="EMBL" id="JBHUDC010000005">
    <property type="protein sequence ID" value="MFD1513896.1"/>
    <property type="molecule type" value="Genomic_DNA"/>
</dbReference>
<dbReference type="Pfam" id="PF08352">
    <property type="entry name" value="oligo_HPY"/>
    <property type="match status" value="1"/>
</dbReference>
<sequence length="447" mass="49499">MTERPLLSVRNLKKHYPITQGILSRQVGAARAVDGISFDIAEGETLGLVGESGCGKSTAATSIIRLEEPTSGEVIFNGRDSAAVSADATNDVTKFDDAQLKAFRRDAQMIFQDPSSSLDPRMTVGSSVAELLEVHGMSDKQRRRDIVQNLLEDVGLSASDYDRYPHEFSGGQKQRIALARALVLNPDLIVADEPVSALDVSIRAEILSLINDLQEKYGLSMLFISHDMSVVQDVCDRVAVMYLGEIVEIGDTEEIFTNPQHPYTEALLSAVPRPDPRRKRQDIELKGIVPSPTNPPSGCRFHTRCHRVIQPDEWDLEQSEWRSLLNFRDGVVEESLDVETTREMLRTGPADEDVDVADARLRAELREEYDLPETLSDQQAERTLSESLDHLVEGEYGEAQELLAEAFVTPCEQEEPAYADHGGGHRSKCLLTNDQASLQSAPSLKND</sequence>
<evidence type="ECO:0000256" key="4">
    <source>
        <dbReference type="ARBA" id="ARBA00022840"/>
    </source>
</evidence>
<gene>
    <name evidence="6" type="ORF">ACFSBT_11465</name>
</gene>
<dbReference type="PROSITE" id="PS50893">
    <property type="entry name" value="ABC_TRANSPORTER_2"/>
    <property type="match status" value="1"/>
</dbReference>
<keyword evidence="3" id="KW-0547">Nucleotide-binding</keyword>
<proteinExistence type="inferred from homology"/>
<keyword evidence="7" id="KW-1185">Reference proteome</keyword>
<dbReference type="RefSeq" id="WP_250873858.1">
    <property type="nucleotide sequence ID" value="NZ_JALXFV010000005.1"/>
</dbReference>
<evidence type="ECO:0000256" key="3">
    <source>
        <dbReference type="ARBA" id="ARBA00022741"/>
    </source>
</evidence>
<evidence type="ECO:0000313" key="7">
    <source>
        <dbReference type="Proteomes" id="UP001597187"/>
    </source>
</evidence>
<dbReference type="InterPro" id="IPR003439">
    <property type="entry name" value="ABC_transporter-like_ATP-bd"/>
</dbReference>
<keyword evidence="4 6" id="KW-0067">ATP-binding</keyword>
<dbReference type="InterPro" id="IPR017871">
    <property type="entry name" value="ABC_transporter-like_CS"/>
</dbReference>
<feature type="domain" description="ABC transporter" evidence="5">
    <location>
        <begin position="7"/>
        <end position="268"/>
    </location>
</feature>
<dbReference type="SMART" id="SM00382">
    <property type="entry name" value="AAA"/>
    <property type="match status" value="1"/>
</dbReference>